<sequence length="103" mass="11273">MSIQIDRTKCVGCGQCAEICPGTLIRMTQKKAEMRYPMECWGCASCVKECPAHAISLYLGADIGGAGCRMTVNKDGNLLHWIVSRPDASEETITVDSRNANQY</sequence>
<accession>A0ABS6EV92</accession>
<reference evidence="7 8" key="1">
    <citation type="submission" date="2021-06" db="EMBL/GenBank/DDBJ databases">
        <authorList>
            <person name="Sun Q."/>
            <person name="Li D."/>
        </authorList>
    </citation>
    <scope>NUCLEOTIDE SEQUENCE [LARGE SCALE GENOMIC DNA]</scope>
    <source>
        <strain evidence="7 8">MSJd-7</strain>
    </source>
</reference>
<dbReference type="Pfam" id="PF14697">
    <property type="entry name" value="Fer4_21"/>
    <property type="match status" value="1"/>
</dbReference>
<dbReference type="PANTHER" id="PTHR43687">
    <property type="entry name" value="ADENYLYLSULFATE REDUCTASE, BETA SUBUNIT"/>
    <property type="match status" value="1"/>
</dbReference>
<keyword evidence="3 5" id="KW-0408">Iron</keyword>
<dbReference type="PROSITE" id="PS51379">
    <property type="entry name" value="4FE4S_FER_2"/>
    <property type="match status" value="2"/>
</dbReference>
<dbReference type="Proteomes" id="UP000783588">
    <property type="component" value="Unassembled WGS sequence"/>
</dbReference>
<keyword evidence="2 5" id="KW-0479">Metal-binding</keyword>
<comment type="function">
    <text evidence="5">Ferredoxins are iron-sulfur proteins that transfer electrons in a wide variety of metabolic reactions.</text>
</comment>
<evidence type="ECO:0000256" key="1">
    <source>
        <dbReference type="ARBA" id="ARBA00022485"/>
    </source>
</evidence>
<dbReference type="PRINTS" id="PR00352">
    <property type="entry name" value="3FE4SFRDOXIN"/>
</dbReference>
<evidence type="ECO:0000313" key="8">
    <source>
        <dbReference type="Proteomes" id="UP000783588"/>
    </source>
</evidence>
<organism evidence="7 8">
    <name type="scientific">Butyricicoccus intestinisimiae</name>
    <dbReference type="NCBI Taxonomy" id="2841509"/>
    <lineage>
        <taxon>Bacteria</taxon>
        <taxon>Bacillati</taxon>
        <taxon>Bacillota</taxon>
        <taxon>Clostridia</taxon>
        <taxon>Eubacteriales</taxon>
        <taxon>Butyricicoccaceae</taxon>
        <taxon>Butyricicoccus</taxon>
    </lineage>
</organism>
<dbReference type="PROSITE" id="PS00198">
    <property type="entry name" value="4FE4S_FER_1"/>
    <property type="match status" value="2"/>
</dbReference>
<dbReference type="RefSeq" id="WP_216470486.1">
    <property type="nucleotide sequence ID" value="NZ_JAHLQI010000004.1"/>
</dbReference>
<evidence type="ECO:0000256" key="5">
    <source>
        <dbReference type="RuleBase" id="RU368020"/>
    </source>
</evidence>
<keyword evidence="5" id="KW-0249">Electron transport</keyword>
<evidence type="ECO:0000256" key="2">
    <source>
        <dbReference type="ARBA" id="ARBA00022723"/>
    </source>
</evidence>
<proteinExistence type="predicted"/>
<name>A0ABS6EV92_9FIRM</name>
<evidence type="ECO:0000259" key="6">
    <source>
        <dbReference type="PROSITE" id="PS51379"/>
    </source>
</evidence>
<feature type="domain" description="4Fe-4S ferredoxin-type" evidence="6">
    <location>
        <begin position="1"/>
        <end position="30"/>
    </location>
</feature>
<keyword evidence="4 5" id="KW-0411">Iron-sulfur</keyword>
<gene>
    <name evidence="7" type="ORF">KQI75_09240</name>
</gene>
<keyword evidence="8" id="KW-1185">Reference proteome</keyword>
<evidence type="ECO:0000256" key="3">
    <source>
        <dbReference type="ARBA" id="ARBA00023004"/>
    </source>
</evidence>
<protein>
    <recommendedName>
        <fullName evidence="5">Ferredoxin</fullName>
    </recommendedName>
</protein>
<dbReference type="InterPro" id="IPR050572">
    <property type="entry name" value="Fe-S_Ferredoxin"/>
</dbReference>
<keyword evidence="1" id="KW-0004">4Fe-4S</keyword>
<dbReference type="InterPro" id="IPR001080">
    <property type="entry name" value="3Fe4S_ferredoxin"/>
</dbReference>
<evidence type="ECO:0000313" key="7">
    <source>
        <dbReference type="EMBL" id="MBU5490794.1"/>
    </source>
</evidence>
<keyword evidence="5" id="KW-0813">Transport</keyword>
<evidence type="ECO:0000256" key="4">
    <source>
        <dbReference type="ARBA" id="ARBA00023014"/>
    </source>
</evidence>
<dbReference type="InterPro" id="IPR017896">
    <property type="entry name" value="4Fe4S_Fe-S-bd"/>
</dbReference>
<dbReference type="EMBL" id="JAHLQI010000004">
    <property type="protein sequence ID" value="MBU5490794.1"/>
    <property type="molecule type" value="Genomic_DNA"/>
</dbReference>
<dbReference type="PANTHER" id="PTHR43687:SF1">
    <property type="entry name" value="FERREDOXIN III"/>
    <property type="match status" value="1"/>
</dbReference>
<feature type="domain" description="4Fe-4S ferredoxin-type" evidence="6">
    <location>
        <begin position="31"/>
        <end position="60"/>
    </location>
</feature>
<dbReference type="InterPro" id="IPR017900">
    <property type="entry name" value="4Fe4S_Fe_S_CS"/>
</dbReference>
<comment type="caution">
    <text evidence="7">The sequence shown here is derived from an EMBL/GenBank/DDBJ whole genome shotgun (WGS) entry which is preliminary data.</text>
</comment>